<sequence>MVISVHAFPWDVLGDGPGFVERFERTGADAVTLAVSYHSTRAATPLHPARRLVDARYAALYRPVREAAWAGRRLVPQGPDWTAEDAAGEAAELLRAAGIPVNAWVVLAHNTRLGLAHPDLSVRNCFGERYPYALCPSQPEVREHCALLAAEALRGLPVSGVSLESAGQMGVAHLGCHEKTDGAFSPPVQRLLSICCCEACTASWTAAGLDPGEALTALRDAVRAGAEPPGGDDLAGGVGIPGRGGPWLPGELASELLSVRQAAAAALQRDVLAAVREHAPQASITLHGHPDPWAAGPSPGLPPRLPSEVDKVLVPCWPTDPGTADLVSALAGRATVDAYVTVLPPARPDDLSAHVARLREAGAARLSLYHLGLAGSDRQPLLATLVKEFRG</sequence>
<protein>
    <recommendedName>
        <fullName evidence="3">Alanine-rich protein</fullName>
    </recommendedName>
</protein>
<proteinExistence type="predicted"/>
<accession>A0A8J3JBL5</accession>
<keyword evidence="2" id="KW-1185">Reference proteome</keyword>
<reference evidence="1 2" key="1">
    <citation type="submission" date="2021-01" db="EMBL/GenBank/DDBJ databases">
        <title>Whole genome shotgun sequence of Catellatospora bangladeshensis NBRC 107357.</title>
        <authorList>
            <person name="Komaki H."/>
            <person name="Tamura T."/>
        </authorList>
    </citation>
    <scope>NUCLEOTIDE SEQUENCE [LARGE SCALE GENOMIC DNA]</scope>
    <source>
        <strain evidence="1 2">NBRC 107357</strain>
    </source>
</reference>
<evidence type="ECO:0000313" key="2">
    <source>
        <dbReference type="Proteomes" id="UP000601223"/>
    </source>
</evidence>
<name>A0A8J3JBL5_9ACTN</name>
<dbReference type="Proteomes" id="UP000601223">
    <property type="component" value="Unassembled WGS sequence"/>
</dbReference>
<comment type="caution">
    <text evidence="1">The sequence shown here is derived from an EMBL/GenBank/DDBJ whole genome shotgun (WGS) entry which is preliminary data.</text>
</comment>
<gene>
    <name evidence="1" type="ORF">Cba03nite_32060</name>
</gene>
<dbReference type="EMBL" id="BONF01000016">
    <property type="protein sequence ID" value="GIF81857.1"/>
    <property type="molecule type" value="Genomic_DNA"/>
</dbReference>
<evidence type="ECO:0000313" key="1">
    <source>
        <dbReference type="EMBL" id="GIF81857.1"/>
    </source>
</evidence>
<evidence type="ECO:0008006" key="3">
    <source>
        <dbReference type="Google" id="ProtNLM"/>
    </source>
</evidence>
<dbReference type="RefSeq" id="WP_203746494.1">
    <property type="nucleotide sequence ID" value="NZ_BONF01000016.1"/>
</dbReference>
<organism evidence="1 2">
    <name type="scientific">Catellatospora bangladeshensis</name>
    <dbReference type="NCBI Taxonomy" id="310355"/>
    <lineage>
        <taxon>Bacteria</taxon>
        <taxon>Bacillati</taxon>
        <taxon>Actinomycetota</taxon>
        <taxon>Actinomycetes</taxon>
        <taxon>Micromonosporales</taxon>
        <taxon>Micromonosporaceae</taxon>
        <taxon>Catellatospora</taxon>
    </lineage>
</organism>
<dbReference type="AlphaFoldDB" id="A0A8J3JBL5"/>